<feature type="signal peptide" evidence="1">
    <location>
        <begin position="1"/>
        <end position="25"/>
    </location>
</feature>
<evidence type="ECO:0000256" key="1">
    <source>
        <dbReference type="SAM" id="SignalP"/>
    </source>
</evidence>
<keyword evidence="1" id="KW-0732">Signal</keyword>
<sequence>MSGHTSVRFLLLSIMVLGMVATVICSCEERISSEHCEEPGHEICSCSNHVCCHSSSAKRDRCMTQAMCHAASGGNGRRRSTQMQERFLRMKRGLAD</sequence>
<evidence type="ECO:0000313" key="2">
    <source>
        <dbReference type="EMBL" id="AXL95575.1"/>
    </source>
</evidence>
<dbReference type="AlphaFoldDB" id="A0A346CJ26"/>
<dbReference type="EMBL" id="MH360526">
    <property type="protein sequence ID" value="AXL95575.1"/>
    <property type="molecule type" value="mRNA"/>
</dbReference>
<organism evidence="2">
    <name type="scientific">Conus ermineus</name>
    <name type="common">Agate cone</name>
    <name type="synonym">Chelyconus ermineus</name>
    <dbReference type="NCBI Taxonomy" id="55423"/>
    <lineage>
        <taxon>Eukaryota</taxon>
        <taxon>Metazoa</taxon>
        <taxon>Spiralia</taxon>
        <taxon>Lophotrochozoa</taxon>
        <taxon>Mollusca</taxon>
        <taxon>Gastropoda</taxon>
        <taxon>Caenogastropoda</taxon>
        <taxon>Neogastropoda</taxon>
        <taxon>Conoidea</taxon>
        <taxon>Conidae</taxon>
        <taxon>Conus</taxon>
        <taxon>Chelyconus</taxon>
    </lineage>
</organism>
<name>A0A346CJ26_CONER</name>
<accession>A0A346CJ26</accession>
<feature type="chain" id="PRO_5016707756" evidence="1">
    <location>
        <begin position="26"/>
        <end position="96"/>
    </location>
</feature>
<reference evidence="2" key="1">
    <citation type="journal article" date="2018" name="Genome Biol. Evol.">
        <title>Conotoxin diversity in Chelyconus ermineus (Born, 1778) and the convergent origin of piscivory in the Atlantic and Indo-Pacific cones.</title>
        <authorList>
            <person name="Abalde S."/>
            <person name="Tenorio M.J."/>
            <person name="Afonso C.M."/>
            <person name="Zardoya R."/>
        </authorList>
    </citation>
    <scope>NUCLEOTIDE SEQUENCE</scope>
    <source>
        <strain evidence="2">Cerm_238</strain>
    </source>
</reference>
<protein>
    <submittedName>
        <fullName evidence="2">Conotoxin superfamily I4</fullName>
    </submittedName>
</protein>
<proteinExistence type="evidence at transcript level"/>